<dbReference type="PANTHER" id="PTHR24567:SF74">
    <property type="entry name" value="HTH-TYPE TRANSCRIPTIONAL REGULATOR ARCR"/>
    <property type="match status" value="1"/>
</dbReference>
<dbReference type="GO" id="GO:0003677">
    <property type="term" value="F:DNA binding"/>
    <property type="evidence" value="ECO:0007669"/>
    <property type="project" value="UniProtKB-KW"/>
</dbReference>
<dbReference type="SUPFAM" id="SSF51206">
    <property type="entry name" value="cAMP-binding domain-like"/>
    <property type="match status" value="1"/>
</dbReference>
<keyword evidence="7" id="KW-1185">Reference proteome</keyword>
<keyword evidence="3" id="KW-0804">Transcription</keyword>
<protein>
    <submittedName>
        <fullName evidence="6">Transcriptional regulator, Crp/Fnr family</fullName>
    </submittedName>
</protein>
<dbReference type="Pfam" id="PF13545">
    <property type="entry name" value="HTH_Crp_2"/>
    <property type="match status" value="1"/>
</dbReference>
<dbReference type="InterPro" id="IPR012318">
    <property type="entry name" value="HTH_CRP"/>
</dbReference>
<dbReference type="GO" id="GO:0003700">
    <property type="term" value="F:DNA-binding transcription factor activity"/>
    <property type="evidence" value="ECO:0007669"/>
    <property type="project" value="TreeGrafter"/>
</dbReference>
<dbReference type="RefSeq" id="WP_043354095.1">
    <property type="nucleotide sequence ID" value="NZ_CP010537.1"/>
</dbReference>
<keyword evidence="2" id="KW-0238">DNA-binding</keyword>
<dbReference type="OrthoDB" id="6881322at2"/>
<dbReference type="SMART" id="SM00100">
    <property type="entry name" value="cNMP"/>
    <property type="match status" value="1"/>
</dbReference>
<dbReference type="PROSITE" id="PS50042">
    <property type="entry name" value="CNMP_BINDING_3"/>
    <property type="match status" value="1"/>
</dbReference>
<dbReference type="Proteomes" id="UP000031843">
    <property type="component" value="Chromosome secondary"/>
</dbReference>
<dbReference type="STRING" id="68895.RR42_s0976"/>
<gene>
    <name evidence="6" type="ORF">RR42_s0976</name>
</gene>
<dbReference type="EMBL" id="CP010537">
    <property type="protein sequence ID" value="AJG22566.1"/>
    <property type="molecule type" value="Genomic_DNA"/>
</dbReference>
<dbReference type="CDD" id="cd00038">
    <property type="entry name" value="CAP_ED"/>
    <property type="match status" value="1"/>
</dbReference>
<feature type="domain" description="HTH crp-type" evidence="5">
    <location>
        <begin position="149"/>
        <end position="221"/>
    </location>
</feature>
<dbReference type="PROSITE" id="PS51063">
    <property type="entry name" value="HTH_CRP_2"/>
    <property type="match status" value="1"/>
</dbReference>
<dbReference type="SMART" id="SM00419">
    <property type="entry name" value="HTH_CRP"/>
    <property type="match status" value="1"/>
</dbReference>
<dbReference type="PANTHER" id="PTHR24567">
    <property type="entry name" value="CRP FAMILY TRANSCRIPTIONAL REGULATORY PROTEIN"/>
    <property type="match status" value="1"/>
</dbReference>
<dbReference type="InterPro" id="IPR050397">
    <property type="entry name" value="Env_Response_Regulators"/>
</dbReference>
<feature type="domain" description="Cyclic nucleotide-binding" evidence="4">
    <location>
        <begin position="16"/>
        <end position="119"/>
    </location>
</feature>
<dbReference type="InterPro" id="IPR014710">
    <property type="entry name" value="RmlC-like_jellyroll"/>
</dbReference>
<dbReference type="SUPFAM" id="SSF46785">
    <property type="entry name" value="Winged helix' DNA-binding domain"/>
    <property type="match status" value="1"/>
</dbReference>
<dbReference type="InterPro" id="IPR036390">
    <property type="entry name" value="WH_DNA-bd_sf"/>
</dbReference>
<evidence type="ECO:0000313" key="6">
    <source>
        <dbReference type="EMBL" id="AJG22566.1"/>
    </source>
</evidence>
<organism evidence="6 7">
    <name type="scientific">Cupriavidus basilensis</name>
    <dbReference type="NCBI Taxonomy" id="68895"/>
    <lineage>
        <taxon>Bacteria</taxon>
        <taxon>Pseudomonadati</taxon>
        <taxon>Pseudomonadota</taxon>
        <taxon>Betaproteobacteria</taxon>
        <taxon>Burkholderiales</taxon>
        <taxon>Burkholderiaceae</taxon>
        <taxon>Cupriavidus</taxon>
    </lineage>
</organism>
<evidence type="ECO:0000259" key="4">
    <source>
        <dbReference type="PROSITE" id="PS50042"/>
    </source>
</evidence>
<dbReference type="InterPro" id="IPR036388">
    <property type="entry name" value="WH-like_DNA-bd_sf"/>
</dbReference>
<dbReference type="KEGG" id="cbw:RR42_s0976"/>
<dbReference type="InterPro" id="IPR000595">
    <property type="entry name" value="cNMP-bd_dom"/>
</dbReference>
<proteinExistence type="predicted"/>
<dbReference type="Pfam" id="PF00027">
    <property type="entry name" value="cNMP_binding"/>
    <property type="match status" value="1"/>
</dbReference>
<dbReference type="GO" id="GO:0005829">
    <property type="term" value="C:cytosol"/>
    <property type="evidence" value="ECO:0007669"/>
    <property type="project" value="TreeGrafter"/>
</dbReference>
<evidence type="ECO:0000313" key="7">
    <source>
        <dbReference type="Proteomes" id="UP000031843"/>
    </source>
</evidence>
<sequence length="229" mass="25208">MSTPYKELLDIFGDPWFESLEPASQEVLLTQGRPFRVRSGEFVVRKGDPANGFFGVVSGALAASSVLEDGRQMIFGLLEPGDWCGEASSLDGLPRTHDIHAVRNAEVLHIAPPLFEQLMLNVRFARAIAVLQTARTRTMFSFFEDAALRSTRARVVRRLLRLARGDAPALPRSRRVIPITQETLAMMLGLTRQTLSLELKALAATGALSLSYGRIVIESEQTLNSLSEA</sequence>
<reference evidence="6 7" key="1">
    <citation type="journal article" date="2015" name="Genome Announc.">
        <title>Complete Genome Sequence of Cupriavidus basilensis 4G11, Isolated from the Oak Ridge Field Research Center Site.</title>
        <authorList>
            <person name="Ray J."/>
            <person name="Waters R.J."/>
            <person name="Skerker J.M."/>
            <person name="Kuehl J.V."/>
            <person name="Price M.N."/>
            <person name="Huang J."/>
            <person name="Chakraborty R."/>
            <person name="Arkin A.P."/>
            <person name="Deutschbauer A."/>
        </authorList>
    </citation>
    <scope>NUCLEOTIDE SEQUENCE [LARGE SCALE GENOMIC DNA]</scope>
    <source>
        <strain evidence="6">4G11</strain>
    </source>
</reference>
<evidence type="ECO:0000259" key="5">
    <source>
        <dbReference type="PROSITE" id="PS51063"/>
    </source>
</evidence>
<dbReference type="Gene3D" id="1.10.10.10">
    <property type="entry name" value="Winged helix-like DNA-binding domain superfamily/Winged helix DNA-binding domain"/>
    <property type="match status" value="1"/>
</dbReference>
<evidence type="ECO:0000256" key="2">
    <source>
        <dbReference type="ARBA" id="ARBA00023125"/>
    </source>
</evidence>
<accession>A0A0C4YPR9</accession>
<dbReference type="Gene3D" id="2.60.120.10">
    <property type="entry name" value="Jelly Rolls"/>
    <property type="match status" value="1"/>
</dbReference>
<evidence type="ECO:0000256" key="1">
    <source>
        <dbReference type="ARBA" id="ARBA00023015"/>
    </source>
</evidence>
<dbReference type="InterPro" id="IPR018490">
    <property type="entry name" value="cNMP-bd_dom_sf"/>
</dbReference>
<name>A0A0C4YPR9_9BURK</name>
<dbReference type="AlphaFoldDB" id="A0A0C4YPR9"/>
<keyword evidence="1" id="KW-0805">Transcription regulation</keyword>
<evidence type="ECO:0000256" key="3">
    <source>
        <dbReference type="ARBA" id="ARBA00023163"/>
    </source>
</evidence>